<dbReference type="AlphaFoldDB" id="A0A392W4Y3"/>
<feature type="non-terminal residue" evidence="2">
    <location>
        <position position="49"/>
    </location>
</feature>
<evidence type="ECO:0000313" key="3">
    <source>
        <dbReference type="Proteomes" id="UP000265520"/>
    </source>
</evidence>
<reference evidence="2 3" key="1">
    <citation type="journal article" date="2018" name="Front. Plant Sci.">
        <title>Red Clover (Trifolium pratense) and Zigzag Clover (T. medium) - A Picture of Genomic Similarities and Differences.</title>
        <authorList>
            <person name="Dluhosova J."/>
            <person name="Istvanek J."/>
            <person name="Nedelnik J."/>
            <person name="Repkova J."/>
        </authorList>
    </citation>
    <scope>NUCLEOTIDE SEQUENCE [LARGE SCALE GENOMIC DNA]</scope>
    <source>
        <strain evidence="3">cv. 10/8</strain>
        <tissue evidence="2">Leaf</tissue>
    </source>
</reference>
<proteinExistence type="predicted"/>
<evidence type="ECO:0000313" key="2">
    <source>
        <dbReference type="EMBL" id="MCI94809.1"/>
    </source>
</evidence>
<keyword evidence="3" id="KW-1185">Reference proteome</keyword>
<organism evidence="2 3">
    <name type="scientific">Trifolium medium</name>
    <dbReference type="NCBI Taxonomy" id="97028"/>
    <lineage>
        <taxon>Eukaryota</taxon>
        <taxon>Viridiplantae</taxon>
        <taxon>Streptophyta</taxon>
        <taxon>Embryophyta</taxon>
        <taxon>Tracheophyta</taxon>
        <taxon>Spermatophyta</taxon>
        <taxon>Magnoliopsida</taxon>
        <taxon>eudicotyledons</taxon>
        <taxon>Gunneridae</taxon>
        <taxon>Pentapetalae</taxon>
        <taxon>rosids</taxon>
        <taxon>fabids</taxon>
        <taxon>Fabales</taxon>
        <taxon>Fabaceae</taxon>
        <taxon>Papilionoideae</taxon>
        <taxon>50 kb inversion clade</taxon>
        <taxon>NPAAA clade</taxon>
        <taxon>Hologalegina</taxon>
        <taxon>IRL clade</taxon>
        <taxon>Trifolieae</taxon>
        <taxon>Trifolium</taxon>
    </lineage>
</organism>
<sequence length="49" mass="5569">MRKEKEVKRGKWNQKNSCTVPRLPPSPFTSRRADASTDTPSICHTLLEA</sequence>
<evidence type="ECO:0000256" key="1">
    <source>
        <dbReference type="SAM" id="MobiDB-lite"/>
    </source>
</evidence>
<dbReference type="EMBL" id="LXQA011367063">
    <property type="protein sequence ID" value="MCI94809.1"/>
    <property type="molecule type" value="Genomic_DNA"/>
</dbReference>
<accession>A0A392W4Y3</accession>
<dbReference type="Proteomes" id="UP000265520">
    <property type="component" value="Unassembled WGS sequence"/>
</dbReference>
<protein>
    <submittedName>
        <fullName evidence="2">Uncharacterized protein</fullName>
    </submittedName>
</protein>
<name>A0A392W4Y3_9FABA</name>
<feature type="region of interest" description="Disordered" evidence="1">
    <location>
        <begin position="1"/>
        <end position="49"/>
    </location>
</feature>
<comment type="caution">
    <text evidence="2">The sequence shown here is derived from an EMBL/GenBank/DDBJ whole genome shotgun (WGS) entry which is preliminary data.</text>
</comment>